<dbReference type="GO" id="GO:0009279">
    <property type="term" value="C:cell outer membrane"/>
    <property type="evidence" value="ECO:0007669"/>
    <property type="project" value="TreeGrafter"/>
</dbReference>
<evidence type="ECO:0000256" key="2">
    <source>
        <dbReference type="ARBA" id="ARBA00022801"/>
    </source>
</evidence>
<dbReference type="InterPro" id="IPR000070">
    <property type="entry name" value="Pectinesterase_cat"/>
</dbReference>
<feature type="domain" description="Pectinesterase catalytic" evidence="5">
    <location>
        <begin position="29"/>
        <end position="320"/>
    </location>
</feature>
<gene>
    <name evidence="6" type="ORF">PK98_12715</name>
</gene>
<evidence type="ECO:0000256" key="4">
    <source>
        <dbReference type="SAM" id="SignalP"/>
    </source>
</evidence>
<comment type="caution">
    <text evidence="6">The sequence shown here is derived from an EMBL/GenBank/DDBJ whole genome shotgun (WGS) entry which is preliminary data.</text>
</comment>
<comment type="similarity">
    <text evidence="1">Belongs to the pectinesterase family.</text>
</comment>
<dbReference type="PANTHER" id="PTHR31321">
    <property type="entry name" value="ACYL-COA THIOESTER HYDROLASE YBHC-RELATED"/>
    <property type="match status" value="1"/>
</dbReference>
<feature type="signal peptide" evidence="4">
    <location>
        <begin position="1"/>
        <end position="22"/>
    </location>
</feature>
<keyword evidence="4" id="KW-0732">Signal</keyword>
<name>A0A0B2BTA7_9SPHN</name>
<sequence length="333" mass="35806">MNRVIGTILAGALLLAAAPAMAQAPVELQVSTEAPGAQRSVQAAIDALPDTGGTIRIAPGTWREKLTIAKPGVTLIGTGQRPEDTVLVFGDSSQSAGGTGKSASITASGDDLRIGNLTIQNDWWLNPANPPSQAVALLLTGDRAVLSRVRLLGHQDTLYANKGQGGRMSRQYFFDSYIEGHVDFIFGNANAYWENCRIHGLAGSTVMITAQSRNAPDEDSAYVFDRATITADPAAGQIWLGRPWRDHSRVIFLDTRMDADVHPDGWREWTPGTTNKLPTTFYAEHGSTGRGASPATRAPTSHQLNAEEAARWRLDAFFGGDTQWIQDGLAALR</sequence>
<evidence type="ECO:0000256" key="1">
    <source>
        <dbReference type="ARBA" id="ARBA00008891"/>
    </source>
</evidence>
<dbReference type="InterPro" id="IPR012334">
    <property type="entry name" value="Pectin_lyas_fold"/>
</dbReference>
<evidence type="ECO:0000259" key="5">
    <source>
        <dbReference type="Pfam" id="PF01095"/>
    </source>
</evidence>
<dbReference type="PANTHER" id="PTHR31321:SF57">
    <property type="entry name" value="PECTINESTERASE 53-RELATED"/>
    <property type="match status" value="1"/>
</dbReference>
<keyword evidence="3" id="KW-0063">Aspartyl esterase</keyword>
<keyword evidence="7" id="KW-1185">Reference proteome</keyword>
<dbReference type="SUPFAM" id="SSF51126">
    <property type="entry name" value="Pectin lyase-like"/>
    <property type="match status" value="1"/>
</dbReference>
<dbReference type="STRING" id="1572751.PK98_12715"/>
<organism evidence="6 7">
    <name type="scientific">Croceibacterium mercuriale</name>
    <dbReference type="NCBI Taxonomy" id="1572751"/>
    <lineage>
        <taxon>Bacteria</taxon>
        <taxon>Pseudomonadati</taxon>
        <taxon>Pseudomonadota</taxon>
        <taxon>Alphaproteobacteria</taxon>
        <taxon>Sphingomonadales</taxon>
        <taxon>Erythrobacteraceae</taxon>
        <taxon>Croceibacterium</taxon>
    </lineage>
</organism>
<dbReference type="InterPro" id="IPR011050">
    <property type="entry name" value="Pectin_lyase_fold/virulence"/>
</dbReference>
<evidence type="ECO:0000313" key="7">
    <source>
        <dbReference type="Proteomes" id="UP000030988"/>
    </source>
</evidence>
<proteinExistence type="inferred from homology"/>
<dbReference type="GO" id="GO:0042545">
    <property type="term" value="P:cell wall modification"/>
    <property type="evidence" value="ECO:0007669"/>
    <property type="project" value="InterPro"/>
</dbReference>
<dbReference type="AlphaFoldDB" id="A0A0B2BTA7"/>
<evidence type="ECO:0000313" key="6">
    <source>
        <dbReference type="EMBL" id="KHL24768.1"/>
    </source>
</evidence>
<dbReference type="GO" id="GO:0030599">
    <property type="term" value="F:pectinesterase activity"/>
    <property type="evidence" value="ECO:0007669"/>
    <property type="project" value="InterPro"/>
</dbReference>
<feature type="chain" id="PRO_5011119342" evidence="4">
    <location>
        <begin position="23"/>
        <end position="333"/>
    </location>
</feature>
<reference evidence="6 7" key="1">
    <citation type="submission" date="2014-11" db="EMBL/GenBank/DDBJ databases">
        <title>Draft genome sequence of Kirrobacter mercurialis.</title>
        <authorList>
            <person name="Coil D.A."/>
            <person name="Eisen J.A."/>
        </authorList>
    </citation>
    <scope>NUCLEOTIDE SEQUENCE [LARGE SCALE GENOMIC DNA]</scope>
    <source>
        <strain evidence="6 7">Coronado</strain>
    </source>
</reference>
<dbReference type="Pfam" id="PF01095">
    <property type="entry name" value="Pectinesterase"/>
    <property type="match status" value="1"/>
</dbReference>
<dbReference type="EMBL" id="JTDN01000002">
    <property type="protein sequence ID" value="KHL24768.1"/>
    <property type="molecule type" value="Genomic_DNA"/>
</dbReference>
<keyword evidence="2" id="KW-0378">Hydrolase</keyword>
<protein>
    <submittedName>
        <fullName evidence="6">Pectin esterase</fullName>
    </submittedName>
</protein>
<evidence type="ECO:0000256" key="3">
    <source>
        <dbReference type="ARBA" id="ARBA00023085"/>
    </source>
</evidence>
<dbReference type="Gene3D" id="2.160.20.10">
    <property type="entry name" value="Single-stranded right-handed beta-helix, Pectin lyase-like"/>
    <property type="match status" value="1"/>
</dbReference>
<dbReference type="Proteomes" id="UP000030988">
    <property type="component" value="Unassembled WGS sequence"/>
</dbReference>
<accession>A0A0B2BTA7</accession>